<dbReference type="PROSITE" id="PS50839">
    <property type="entry name" value="CHASE"/>
    <property type="match status" value="1"/>
</dbReference>
<dbReference type="GO" id="GO:0005886">
    <property type="term" value="C:plasma membrane"/>
    <property type="evidence" value="ECO:0007669"/>
    <property type="project" value="TreeGrafter"/>
</dbReference>
<dbReference type="GO" id="GO:0035556">
    <property type="term" value="P:intracellular signal transduction"/>
    <property type="evidence" value="ECO:0007669"/>
    <property type="project" value="InterPro"/>
</dbReference>
<organism evidence="11 12">
    <name type="scientific">Volvox africanus</name>
    <dbReference type="NCBI Taxonomy" id="51714"/>
    <lineage>
        <taxon>Eukaryota</taxon>
        <taxon>Viridiplantae</taxon>
        <taxon>Chlorophyta</taxon>
        <taxon>core chlorophytes</taxon>
        <taxon>Chlorophyceae</taxon>
        <taxon>CS clade</taxon>
        <taxon>Chlamydomonadales</taxon>
        <taxon>Volvocaceae</taxon>
        <taxon>Volvox</taxon>
    </lineage>
</organism>
<feature type="transmembrane region" description="Helical" evidence="8">
    <location>
        <begin position="127"/>
        <end position="148"/>
    </location>
</feature>
<evidence type="ECO:0000256" key="1">
    <source>
        <dbReference type="ARBA" id="ARBA00004370"/>
    </source>
</evidence>
<dbReference type="FunFam" id="3.30.70.1230:FF:000059">
    <property type="entry name" value="Guanylate cyclase"/>
    <property type="match status" value="1"/>
</dbReference>
<dbReference type="InterPro" id="IPR029787">
    <property type="entry name" value="Nucleotide_cyclase"/>
</dbReference>
<reference evidence="11" key="1">
    <citation type="journal article" date="2021" name="Proc. Natl. Acad. Sci. U.S.A.">
        <title>Three genomes in the algal genus Volvox reveal the fate of a haploid sex-determining region after a transition to homothallism.</title>
        <authorList>
            <person name="Yamamoto K."/>
            <person name="Hamaji T."/>
            <person name="Kawai-Toyooka H."/>
            <person name="Matsuzaki R."/>
            <person name="Takahashi F."/>
            <person name="Nishimura Y."/>
            <person name="Kawachi M."/>
            <person name="Noguchi H."/>
            <person name="Minakuchi Y."/>
            <person name="Umen J.G."/>
            <person name="Toyoda A."/>
            <person name="Nozaki H."/>
        </authorList>
    </citation>
    <scope>NUCLEOTIDE SEQUENCE</scope>
    <source>
        <strain evidence="11">NIES-3780</strain>
    </source>
</reference>
<evidence type="ECO:0000313" key="12">
    <source>
        <dbReference type="Proteomes" id="UP000747399"/>
    </source>
</evidence>
<comment type="subcellular location">
    <subcellularLocation>
        <location evidence="1">Membrane</location>
    </subcellularLocation>
</comment>
<evidence type="ECO:0000256" key="8">
    <source>
        <dbReference type="SAM" id="Phobius"/>
    </source>
</evidence>
<dbReference type="EMBL" id="BNCO01000014">
    <property type="protein sequence ID" value="GIL53304.1"/>
    <property type="molecule type" value="Genomic_DNA"/>
</dbReference>
<dbReference type="GO" id="GO:0000166">
    <property type="term" value="F:nucleotide binding"/>
    <property type="evidence" value="ECO:0007669"/>
    <property type="project" value="UniProtKB-KW"/>
</dbReference>
<feature type="region of interest" description="Disordered" evidence="7">
    <location>
        <begin position="766"/>
        <end position="785"/>
    </location>
</feature>
<evidence type="ECO:0000259" key="10">
    <source>
        <dbReference type="PROSITE" id="PS50839"/>
    </source>
</evidence>
<feature type="region of interest" description="Disordered" evidence="7">
    <location>
        <begin position="1"/>
        <end position="24"/>
    </location>
</feature>
<feature type="domain" description="CHASE" evidence="10">
    <location>
        <begin position="236"/>
        <end position="295"/>
    </location>
</feature>
<dbReference type="GO" id="GO:0004016">
    <property type="term" value="F:adenylate cyclase activity"/>
    <property type="evidence" value="ECO:0007669"/>
    <property type="project" value="TreeGrafter"/>
</dbReference>
<dbReference type="GO" id="GO:0007168">
    <property type="term" value="P:receptor guanylyl cyclase signaling pathway"/>
    <property type="evidence" value="ECO:0007669"/>
    <property type="project" value="TreeGrafter"/>
</dbReference>
<dbReference type="InterPro" id="IPR006189">
    <property type="entry name" value="CHASE_dom"/>
</dbReference>
<evidence type="ECO:0000256" key="4">
    <source>
        <dbReference type="ARBA" id="ARBA00022989"/>
    </source>
</evidence>
<gene>
    <name evidence="11" type="ORF">Vafri_8934</name>
</gene>
<proteinExistence type="predicted"/>
<evidence type="ECO:0000256" key="2">
    <source>
        <dbReference type="ARBA" id="ARBA00022692"/>
    </source>
</evidence>
<dbReference type="CDD" id="cd07302">
    <property type="entry name" value="CHD"/>
    <property type="match status" value="1"/>
</dbReference>
<protein>
    <recommendedName>
        <fullName evidence="13">Guanylate cyclase domain-containing protein</fullName>
    </recommendedName>
</protein>
<evidence type="ECO:0000256" key="6">
    <source>
        <dbReference type="ARBA" id="ARBA00023239"/>
    </source>
</evidence>
<feature type="compositionally biased region" description="Low complexity" evidence="7">
    <location>
        <begin position="894"/>
        <end position="909"/>
    </location>
</feature>
<accession>A0A8J4F207</accession>
<dbReference type="GO" id="GO:0004383">
    <property type="term" value="F:guanylate cyclase activity"/>
    <property type="evidence" value="ECO:0007669"/>
    <property type="project" value="TreeGrafter"/>
</dbReference>
<keyword evidence="12" id="KW-1185">Reference proteome</keyword>
<evidence type="ECO:0000313" key="11">
    <source>
        <dbReference type="EMBL" id="GIL53304.1"/>
    </source>
</evidence>
<dbReference type="PANTHER" id="PTHR11920:SF335">
    <property type="entry name" value="GUANYLATE CYCLASE"/>
    <property type="match status" value="1"/>
</dbReference>
<evidence type="ECO:0000256" key="7">
    <source>
        <dbReference type="SAM" id="MobiDB-lite"/>
    </source>
</evidence>
<evidence type="ECO:0008006" key="13">
    <source>
        <dbReference type="Google" id="ProtNLM"/>
    </source>
</evidence>
<feature type="transmembrane region" description="Helical" evidence="8">
    <location>
        <begin position="477"/>
        <end position="497"/>
    </location>
</feature>
<evidence type="ECO:0000256" key="5">
    <source>
        <dbReference type="ARBA" id="ARBA00023136"/>
    </source>
</evidence>
<dbReference type="PROSITE" id="PS50125">
    <property type="entry name" value="GUANYLATE_CYCLASE_2"/>
    <property type="match status" value="1"/>
</dbReference>
<dbReference type="Proteomes" id="UP000747399">
    <property type="component" value="Unassembled WGS sequence"/>
</dbReference>
<keyword evidence="4 8" id="KW-1133">Transmembrane helix</keyword>
<comment type="caution">
    <text evidence="11">The sequence shown here is derived from an EMBL/GenBank/DDBJ whole genome shotgun (WGS) entry which is preliminary data.</text>
</comment>
<sequence length="949" mass="102145">FCKLTKMSESEGPTRENSVTSRTCNNTTQDHHTTFQSFTQTILGQRISSALGSFRERKNKQSEHVALSGVGGLRVGSKGQLEVDKSIWDLTKGVQVEEHYVSPLQRGWEAVSQDCKTVVRTVRRDPLVAIIPFMLLLLLLGGGLWAVFASAAKETAHRREVAQQVVHDKGLFLQTELAKAFLPAYVCSVYVRRDPSWPAVNASFAPMAMEMIRISNAGSVLTLSLIPNGIIYTMVPLAGTGPKDDPNWRAIGKDWLQDNFNQDKVLQSISTRNLTIIGPYNLTQGGIGLVAMLTINIVGSGPNATFDVPPMNYSKLPWTNSNRIQYGPNVTNTPFGPYMYDEKTNTKWWGLTTVLISWDILREEVTRLEELEKNGYNYVLARPVAKKELTKANRTDLLNGTHQLAVAWSDSVQMVGPNVTNNGAPPRVRGKARPLIYYDLHTRLVDPVSIDIIVEGAQLALYVSLTGGWTPSWKRPMVAVTVVLSLLLSLLLFLVLVNRRQHMRLLHAMIPKKVVSTLRRGKIFTESFEVVTVLFSDIVAYTTMSAQMKPIEVVQMLDELYQEFDNLAEKHRLFKLDTIGDAIMLVGGAPDREGAAAAAARVAQMGLDMILVTSTKVLAGGHVVKIRVGIHSGPAVAAVVGRKAPKYTLFGDTVNTASRMESNGSPMRIHISRVTADLLEQARGFNIEPRGEIPIKGKGLMSTYWVTGTQRCETGPCPRTNSIDISHLTSPPPAATKIPENVEGEKTATHHASTLGPSSISAAVPGSGAGAAIGHHHAPSLPSPSIGRSRVSSCLPSNLNHMVLSPSLDGNEGGANLRPSNTTASRDFMSTMRGVGLAHSGSIGVSLDIQGTSANMPIPSPSAFGTTTATTITTATITAISAAASVQPDPANPPASTTIATTASPSAAVEPEEQKPAPPPPAPFGVASASAAHRNGSNMETRAPPELPK</sequence>
<dbReference type="InterPro" id="IPR001054">
    <property type="entry name" value="A/G_cyclase"/>
</dbReference>
<keyword evidence="3" id="KW-0547">Nucleotide-binding</keyword>
<feature type="domain" description="Guanylate cyclase" evidence="9">
    <location>
        <begin position="532"/>
        <end position="661"/>
    </location>
</feature>
<dbReference type="SMART" id="SM00044">
    <property type="entry name" value="CYCc"/>
    <property type="match status" value="1"/>
</dbReference>
<feature type="non-terminal residue" evidence="11">
    <location>
        <position position="1"/>
    </location>
</feature>
<feature type="compositionally biased region" description="Polar residues" evidence="7">
    <location>
        <begin position="15"/>
        <end position="24"/>
    </location>
</feature>
<evidence type="ECO:0000256" key="3">
    <source>
        <dbReference type="ARBA" id="ARBA00022741"/>
    </source>
</evidence>
<name>A0A8J4F207_9CHLO</name>
<dbReference type="Pfam" id="PF00211">
    <property type="entry name" value="Guanylate_cyc"/>
    <property type="match status" value="1"/>
</dbReference>
<dbReference type="Gene3D" id="3.30.70.1230">
    <property type="entry name" value="Nucleotide cyclase"/>
    <property type="match status" value="1"/>
</dbReference>
<feature type="region of interest" description="Disordered" evidence="7">
    <location>
        <begin position="885"/>
        <end position="949"/>
    </location>
</feature>
<keyword evidence="6" id="KW-0456">Lyase</keyword>
<dbReference type="PANTHER" id="PTHR11920">
    <property type="entry name" value="GUANYLYL CYCLASE"/>
    <property type="match status" value="1"/>
</dbReference>
<feature type="compositionally biased region" description="Basic and acidic residues" evidence="7">
    <location>
        <begin position="1"/>
        <end position="14"/>
    </location>
</feature>
<keyword evidence="2 8" id="KW-0812">Transmembrane</keyword>
<evidence type="ECO:0000259" key="9">
    <source>
        <dbReference type="PROSITE" id="PS50125"/>
    </source>
</evidence>
<dbReference type="GO" id="GO:0001653">
    <property type="term" value="F:peptide receptor activity"/>
    <property type="evidence" value="ECO:0007669"/>
    <property type="project" value="TreeGrafter"/>
</dbReference>
<dbReference type="InterPro" id="IPR050401">
    <property type="entry name" value="Cyclic_nucleotide_synthase"/>
</dbReference>
<keyword evidence="5 8" id="KW-0472">Membrane</keyword>
<dbReference type="AlphaFoldDB" id="A0A8J4F207"/>
<dbReference type="SUPFAM" id="SSF55073">
    <property type="entry name" value="Nucleotide cyclase"/>
    <property type="match status" value="1"/>
</dbReference>